<evidence type="ECO:0000313" key="2">
    <source>
        <dbReference type="Proteomes" id="UP000836841"/>
    </source>
</evidence>
<feature type="non-terminal residue" evidence="1">
    <location>
        <position position="1"/>
    </location>
</feature>
<accession>A0AAU9RF06</accession>
<dbReference type="PRINTS" id="PR00413">
    <property type="entry name" value="HADHALOGNASE"/>
</dbReference>
<sequence>MEACFRCSRGSNPLRPVAKFSVSLRSPFVSFSTGKPSKKAYDGLLIDAGGTLLQLSRPVHETYASLGQKYGLRTTPAEIKQGFKRAFAAPWPEKLRYQGDGRPFWKLLVSEATGCSDNDYFEEVYQYYANGEAWHLPEGAYETMSLLKDAGVKMAVVSNFDTRLKKLLKDLNVIDMFDAVIVSSEVGYEKPDGRIFKSALEQISIEANRAVHVGDDEGADKGGANAMGIACWLWGKDVKTFSDIQDRILVSEH</sequence>
<dbReference type="Gene3D" id="3.40.50.1000">
    <property type="entry name" value="HAD superfamily/HAD-like"/>
    <property type="match status" value="1"/>
</dbReference>
<gene>
    <name evidence="1" type="ORF">TAV2_LOCUS1960</name>
</gene>
<dbReference type="NCBIfam" id="TIGR01549">
    <property type="entry name" value="HAD-SF-IA-v1"/>
    <property type="match status" value="1"/>
</dbReference>
<evidence type="ECO:0000313" key="1">
    <source>
        <dbReference type="EMBL" id="CAH2037762.1"/>
    </source>
</evidence>
<dbReference type="NCBIfam" id="TIGR02252">
    <property type="entry name" value="DREG-2"/>
    <property type="match status" value="1"/>
</dbReference>
<dbReference type="InterPro" id="IPR006439">
    <property type="entry name" value="HAD-SF_hydro_IA"/>
</dbReference>
<dbReference type="InterPro" id="IPR023214">
    <property type="entry name" value="HAD_sf"/>
</dbReference>
<dbReference type="InterPro" id="IPR011949">
    <property type="entry name" value="HAD-SF_hydro_IA_REG-2-like"/>
</dbReference>
<reference evidence="1 2" key="1">
    <citation type="submission" date="2022-03" db="EMBL/GenBank/DDBJ databases">
        <authorList>
            <person name="Nunn A."/>
            <person name="Chopra R."/>
            <person name="Nunn A."/>
            <person name="Contreras Garrido A."/>
        </authorList>
    </citation>
    <scope>NUCLEOTIDE SEQUENCE [LARGE SCALE GENOMIC DNA]</scope>
</reference>
<evidence type="ECO:0008006" key="3">
    <source>
        <dbReference type="Google" id="ProtNLM"/>
    </source>
</evidence>
<name>A0AAU9RF06_THLAR</name>
<dbReference type="InterPro" id="IPR036412">
    <property type="entry name" value="HAD-like_sf"/>
</dbReference>
<dbReference type="Proteomes" id="UP000836841">
    <property type="component" value="Chromosome 1"/>
</dbReference>
<dbReference type="SFLD" id="SFLDG01129">
    <property type="entry name" value="C1.5:_HAD__Beta-PGM__Phosphata"/>
    <property type="match status" value="1"/>
</dbReference>
<dbReference type="EMBL" id="OU466857">
    <property type="protein sequence ID" value="CAH2037762.1"/>
    <property type="molecule type" value="Genomic_DNA"/>
</dbReference>
<dbReference type="SUPFAM" id="SSF56784">
    <property type="entry name" value="HAD-like"/>
    <property type="match status" value="1"/>
</dbReference>
<protein>
    <recommendedName>
        <fullName evidence="3">Haloacid dehalogenase-like hydrolase domain-containing protein 3</fullName>
    </recommendedName>
</protein>
<dbReference type="AlphaFoldDB" id="A0AAU9RF06"/>
<proteinExistence type="predicted"/>
<dbReference type="Pfam" id="PF00702">
    <property type="entry name" value="Hydrolase"/>
    <property type="match status" value="1"/>
</dbReference>
<dbReference type="PANTHER" id="PTHR46649">
    <property type="match status" value="1"/>
</dbReference>
<dbReference type="Gene3D" id="1.10.150.720">
    <property type="entry name" value="Haloacid dehalogenase-like hydrolase"/>
    <property type="match status" value="1"/>
</dbReference>
<dbReference type="CDD" id="cd16415">
    <property type="entry name" value="HAD_dREG-2_like"/>
    <property type="match status" value="1"/>
</dbReference>
<dbReference type="InterPro" id="IPR044924">
    <property type="entry name" value="HAD-SF_hydro_IA_REG-2-like_cap"/>
</dbReference>
<organism evidence="1 2">
    <name type="scientific">Thlaspi arvense</name>
    <name type="common">Field penny-cress</name>
    <dbReference type="NCBI Taxonomy" id="13288"/>
    <lineage>
        <taxon>Eukaryota</taxon>
        <taxon>Viridiplantae</taxon>
        <taxon>Streptophyta</taxon>
        <taxon>Embryophyta</taxon>
        <taxon>Tracheophyta</taxon>
        <taxon>Spermatophyta</taxon>
        <taxon>Magnoliopsida</taxon>
        <taxon>eudicotyledons</taxon>
        <taxon>Gunneridae</taxon>
        <taxon>Pentapetalae</taxon>
        <taxon>rosids</taxon>
        <taxon>malvids</taxon>
        <taxon>Brassicales</taxon>
        <taxon>Brassicaceae</taxon>
        <taxon>Thlaspideae</taxon>
        <taxon>Thlaspi</taxon>
    </lineage>
</organism>
<dbReference type="PANTHER" id="PTHR46649:SF5">
    <property type="entry name" value="F14L17.7 PROTEIN"/>
    <property type="match status" value="1"/>
</dbReference>
<dbReference type="SFLD" id="SFLDS00003">
    <property type="entry name" value="Haloacid_Dehalogenase"/>
    <property type="match status" value="1"/>
</dbReference>
<keyword evidence="2" id="KW-1185">Reference proteome</keyword>